<name>A0A9D4XRX6_PEA</name>
<feature type="compositionally biased region" description="Low complexity" evidence="1">
    <location>
        <begin position="20"/>
        <end position="37"/>
    </location>
</feature>
<proteinExistence type="predicted"/>
<feature type="compositionally biased region" description="Acidic residues" evidence="1">
    <location>
        <begin position="216"/>
        <end position="225"/>
    </location>
</feature>
<protein>
    <submittedName>
        <fullName evidence="2">Uncharacterized protein</fullName>
    </submittedName>
</protein>
<dbReference type="Proteomes" id="UP001058974">
    <property type="component" value="Chromosome 3"/>
</dbReference>
<comment type="caution">
    <text evidence="2">The sequence shown here is derived from an EMBL/GenBank/DDBJ whole genome shotgun (WGS) entry which is preliminary data.</text>
</comment>
<sequence>MILGPSLPRTPISVPSLELELSHSLSLSPSSTPESEPVIVPGPSRPSVLQESAPPTPTLVYQRRSTLDLLQKQIQSSEPEVSTENDSSSDDCAISDTCDTNPVDLPIALRKDKRSLKYSTTSSINIAKIIFQEIHVCAKKTDGMLYFPSLNTALCKRHEVPDKPTDDICNPKVRFDKAVVLNLLNAKGIKRKFEASSSCNNEELLWDTLQQIEQEEEVDEEIMVEEDPKGKEPEISNEEKLNEEANSSRRMP</sequence>
<dbReference type="EMBL" id="JAMSHJ010000003">
    <property type="protein sequence ID" value="KAI5423985.1"/>
    <property type="molecule type" value="Genomic_DNA"/>
</dbReference>
<feature type="region of interest" description="Disordered" evidence="1">
    <location>
        <begin position="20"/>
        <end position="54"/>
    </location>
</feature>
<feature type="region of interest" description="Disordered" evidence="1">
    <location>
        <begin position="74"/>
        <end position="95"/>
    </location>
</feature>
<organism evidence="2 3">
    <name type="scientific">Pisum sativum</name>
    <name type="common">Garden pea</name>
    <name type="synonym">Lathyrus oleraceus</name>
    <dbReference type="NCBI Taxonomy" id="3888"/>
    <lineage>
        <taxon>Eukaryota</taxon>
        <taxon>Viridiplantae</taxon>
        <taxon>Streptophyta</taxon>
        <taxon>Embryophyta</taxon>
        <taxon>Tracheophyta</taxon>
        <taxon>Spermatophyta</taxon>
        <taxon>Magnoliopsida</taxon>
        <taxon>eudicotyledons</taxon>
        <taxon>Gunneridae</taxon>
        <taxon>Pentapetalae</taxon>
        <taxon>rosids</taxon>
        <taxon>fabids</taxon>
        <taxon>Fabales</taxon>
        <taxon>Fabaceae</taxon>
        <taxon>Papilionoideae</taxon>
        <taxon>50 kb inversion clade</taxon>
        <taxon>NPAAA clade</taxon>
        <taxon>Hologalegina</taxon>
        <taxon>IRL clade</taxon>
        <taxon>Fabeae</taxon>
        <taxon>Lathyrus</taxon>
    </lineage>
</organism>
<reference evidence="2 3" key="1">
    <citation type="journal article" date="2022" name="Nat. Genet.">
        <title>Improved pea reference genome and pan-genome highlight genomic features and evolutionary characteristics.</title>
        <authorList>
            <person name="Yang T."/>
            <person name="Liu R."/>
            <person name="Luo Y."/>
            <person name="Hu S."/>
            <person name="Wang D."/>
            <person name="Wang C."/>
            <person name="Pandey M.K."/>
            <person name="Ge S."/>
            <person name="Xu Q."/>
            <person name="Li N."/>
            <person name="Li G."/>
            <person name="Huang Y."/>
            <person name="Saxena R.K."/>
            <person name="Ji Y."/>
            <person name="Li M."/>
            <person name="Yan X."/>
            <person name="He Y."/>
            <person name="Liu Y."/>
            <person name="Wang X."/>
            <person name="Xiang C."/>
            <person name="Varshney R.K."/>
            <person name="Ding H."/>
            <person name="Gao S."/>
            <person name="Zong X."/>
        </authorList>
    </citation>
    <scope>NUCLEOTIDE SEQUENCE [LARGE SCALE GENOMIC DNA]</scope>
    <source>
        <strain evidence="2 3">cv. Zhongwan 6</strain>
    </source>
</reference>
<dbReference type="AlphaFoldDB" id="A0A9D4XRX6"/>
<feature type="compositionally biased region" description="Basic and acidic residues" evidence="1">
    <location>
        <begin position="226"/>
        <end position="252"/>
    </location>
</feature>
<gene>
    <name evidence="2" type="ORF">KIW84_030271</name>
</gene>
<evidence type="ECO:0000256" key="1">
    <source>
        <dbReference type="SAM" id="MobiDB-lite"/>
    </source>
</evidence>
<evidence type="ECO:0000313" key="2">
    <source>
        <dbReference type="EMBL" id="KAI5423985.1"/>
    </source>
</evidence>
<evidence type="ECO:0000313" key="3">
    <source>
        <dbReference type="Proteomes" id="UP001058974"/>
    </source>
</evidence>
<keyword evidence="3" id="KW-1185">Reference proteome</keyword>
<accession>A0A9D4XRX6</accession>
<feature type="region of interest" description="Disordered" evidence="1">
    <location>
        <begin position="216"/>
        <end position="252"/>
    </location>
</feature>
<dbReference type="Gramene" id="Psat03G0027100-T1">
    <property type="protein sequence ID" value="KAI5423985.1"/>
    <property type="gene ID" value="KIW84_030271"/>
</dbReference>